<dbReference type="InterPro" id="IPR009006">
    <property type="entry name" value="Ala_racemase/Decarboxylase_C"/>
</dbReference>
<dbReference type="CDD" id="cd00430">
    <property type="entry name" value="PLPDE_III_AR"/>
    <property type="match status" value="1"/>
</dbReference>
<dbReference type="InterPro" id="IPR000821">
    <property type="entry name" value="Ala_racemase"/>
</dbReference>
<dbReference type="SUPFAM" id="SSF51419">
    <property type="entry name" value="PLP-binding barrel"/>
    <property type="match status" value="1"/>
</dbReference>
<dbReference type="Gene3D" id="3.20.20.10">
    <property type="entry name" value="Alanine racemase"/>
    <property type="match status" value="1"/>
</dbReference>
<dbReference type="UniPathway" id="UPA00042">
    <property type="reaction ID" value="UER00497"/>
</dbReference>
<dbReference type="InterPro" id="IPR001608">
    <property type="entry name" value="Ala_racemase_N"/>
</dbReference>
<dbReference type="SMART" id="SM01005">
    <property type="entry name" value="Ala_racemase_C"/>
    <property type="match status" value="1"/>
</dbReference>
<dbReference type="InterPro" id="IPR029066">
    <property type="entry name" value="PLP-binding_barrel"/>
</dbReference>
<evidence type="ECO:0000256" key="2">
    <source>
        <dbReference type="ARBA" id="ARBA00022898"/>
    </source>
</evidence>
<dbReference type="NCBIfam" id="TIGR00492">
    <property type="entry name" value="alr"/>
    <property type="match status" value="1"/>
</dbReference>
<comment type="similarity">
    <text evidence="4">Belongs to the alanine racemase family.</text>
</comment>
<feature type="binding site" evidence="4 6">
    <location>
        <position position="134"/>
    </location>
    <ligand>
        <name>substrate</name>
    </ligand>
</feature>
<dbReference type="PANTHER" id="PTHR30511:SF0">
    <property type="entry name" value="ALANINE RACEMASE, CATABOLIC-RELATED"/>
    <property type="match status" value="1"/>
</dbReference>
<comment type="cofactor">
    <cofactor evidence="1 4 5">
        <name>pyridoxal 5'-phosphate</name>
        <dbReference type="ChEBI" id="CHEBI:597326"/>
    </cofactor>
</comment>
<dbReference type="HAMAP" id="MF_01201">
    <property type="entry name" value="Ala_racemase"/>
    <property type="match status" value="1"/>
</dbReference>
<dbReference type="Gene3D" id="2.40.37.10">
    <property type="entry name" value="Lyase, Ornithine Decarboxylase, Chain A, domain 1"/>
    <property type="match status" value="1"/>
</dbReference>
<dbReference type="Pfam" id="PF00842">
    <property type="entry name" value="Ala_racemase_C"/>
    <property type="match status" value="1"/>
</dbReference>
<protein>
    <recommendedName>
        <fullName evidence="4">Alanine racemase</fullName>
        <ecNumber evidence="4">5.1.1.1</ecNumber>
    </recommendedName>
</protein>
<dbReference type="KEGG" id="ccha:ELD05_01775"/>
<dbReference type="SUPFAM" id="SSF50621">
    <property type="entry name" value="Alanine racemase C-terminal domain-like"/>
    <property type="match status" value="1"/>
</dbReference>
<keyword evidence="3 4" id="KW-0413">Isomerase</keyword>
<dbReference type="InterPro" id="IPR020622">
    <property type="entry name" value="Ala_racemase_pyridoxalP-BS"/>
</dbReference>
<evidence type="ECO:0000313" key="9">
    <source>
        <dbReference type="Proteomes" id="UP000282930"/>
    </source>
</evidence>
<dbReference type="FunFam" id="3.20.20.10:FF:000002">
    <property type="entry name" value="Alanine racemase"/>
    <property type="match status" value="1"/>
</dbReference>
<feature type="modified residue" description="N6-(pyridoxal phosphate)lysine" evidence="4 5">
    <location>
        <position position="36"/>
    </location>
</feature>
<proteinExistence type="inferred from homology"/>
<evidence type="ECO:0000256" key="1">
    <source>
        <dbReference type="ARBA" id="ARBA00001933"/>
    </source>
</evidence>
<feature type="binding site" evidence="4 6">
    <location>
        <position position="311"/>
    </location>
    <ligand>
        <name>substrate</name>
    </ligand>
</feature>
<evidence type="ECO:0000256" key="3">
    <source>
        <dbReference type="ARBA" id="ARBA00023235"/>
    </source>
</evidence>
<dbReference type="PANTHER" id="PTHR30511">
    <property type="entry name" value="ALANINE RACEMASE"/>
    <property type="match status" value="1"/>
</dbReference>
<evidence type="ECO:0000256" key="4">
    <source>
        <dbReference type="HAMAP-Rule" id="MF_01201"/>
    </source>
</evidence>
<evidence type="ECO:0000256" key="6">
    <source>
        <dbReference type="PIRSR" id="PIRSR600821-52"/>
    </source>
</evidence>
<dbReference type="GO" id="GO:0030632">
    <property type="term" value="P:D-alanine biosynthetic process"/>
    <property type="evidence" value="ECO:0007669"/>
    <property type="project" value="UniProtKB-UniRule"/>
</dbReference>
<dbReference type="PRINTS" id="PR00992">
    <property type="entry name" value="ALARACEMASE"/>
</dbReference>
<dbReference type="InterPro" id="IPR011079">
    <property type="entry name" value="Ala_racemase_C"/>
</dbReference>
<evidence type="ECO:0000256" key="5">
    <source>
        <dbReference type="PIRSR" id="PIRSR600821-50"/>
    </source>
</evidence>
<feature type="active site" description="Proton acceptor; specific for L-alanine" evidence="4">
    <location>
        <position position="263"/>
    </location>
</feature>
<keyword evidence="2 4" id="KW-0663">Pyridoxal phosphate</keyword>
<organism evidence="8 9">
    <name type="scientific">Caldicellulosiruptor changbaiensis</name>
    <dbReference type="NCBI Taxonomy" id="1222016"/>
    <lineage>
        <taxon>Bacteria</taxon>
        <taxon>Bacillati</taxon>
        <taxon>Bacillota</taxon>
        <taxon>Bacillota incertae sedis</taxon>
        <taxon>Caldicellulosiruptorales</taxon>
        <taxon>Caldicellulosiruptoraceae</taxon>
        <taxon>Caldicellulosiruptor</taxon>
    </lineage>
</organism>
<evidence type="ECO:0000259" key="7">
    <source>
        <dbReference type="SMART" id="SM01005"/>
    </source>
</evidence>
<reference evidence="8 9" key="1">
    <citation type="submission" date="2018-12" db="EMBL/GenBank/DDBJ databases">
        <title>Genome sequence from the cellulolytic species, Caldicellulosiruptor changbaiensis.</title>
        <authorList>
            <person name="Blumer-Schuette S.E."/>
            <person name="Mendoza C."/>
        </authorList>
    </citation>
    <scope>NUCLEOTIDE SEQUENCE [LARGE SCALE GENOMIC DNA]</scope>
    <source>
        <strain evidence="8 9">CBS-Z</strain>
    </source>
</reference>
<name>A0A3T0D9D4_9FIRM</name>
<accession>A0A3T0D9D4</accession>
<keyword evidence="9" id="KW-1185">Reference proteome</keyword>
<dbReference type="Proteomes" id="UP000282930">
    <property type="component" value="Chromosome"/>
</dbReference>
<sequence length="378" mass="41209">MLRPSRALIDLDAIVHNIREIRRYLRPGTIFMAVVKANGYGHGAIPVARAALDAGAEWLGVATVEEGIQLRRAGLTAPVLVMGPILPTQADLVVAYDLRAAVFEPELAQALSAAARRLGRPVRVHLKVDTGMGRIGVRPDDITAFGRILMDLPRLEVEGVFTHLAKAGDPDPTYTHEQLSRFETALASLESIGLKPRYRHAANSAAILSHPEAHYDLVRAGIAIYGLVPGCRQSWPVNLRPAMRVVSRIAYIKTMRPEECVSYEATWTAKGGERIATIPIGYADGFRRLFSNRGFMVVGGKPCPVVGQVCMDQTMIQIPPDVPATVGDEVVVLGPGFTADDWARVLGTISYEVVCLIGRRLPRVYLREGKIVEVAEPD</sequence>
<dbReference type="GO" id="GO:0030170">
    <property type="term" value="F:pyridoxal phosphate binding"/>
    <property type="evidence" value="ECO:0007669"/>
    <property type="project" value="UniProtKB-UniRule"/>
</dbReference>
<comment type="pathway">
    <text evidence="4">Amino-acid biosynthesis; D-alanine biosynthesis; D-alanine from L-alanine: step 1/1.</text>
</comment>
<dbReference type="GO" id="GO:0005829">
    <property type="term" value="C:cytosol"/>
    <property type="evidence" value="ECO:0007669"/>
    <property type="project" value="TreeGrafter"/>
</dbReference>
<dbReference type="EMBL" id="CP034791">
    <property type="protein sequence ID" value="AZT91608.1"/>
    <property type="molecule type" value="Genomic_DNA"/>
</dbReference>
<dbReference type="PROSITE" id="PS00395">
    <property type="entry name" value="ALANINE_RACEMASE"/>
    <property type="match status" value="1"/>
</dbReference>
<dbReference type="GO" id="GO:0008784">
    <property type="term" value="F:alanine racemase activity"/>
    <property type="evidence" value="ECO:0007669"/>
    <property type="project" value="UniProtKB-UniRule"/>
</dbReference>
<dbReference type="AlphaFoldDB" id="A0A3T0D9D4"/>
<comment type="catalytic activity">
    <reaction evidence="4">
        <text>L-alanine = D-alanine</text>
        <dbReference type="Rhea" id="RHEA:20249"/>
        <dbReference type="ChEBI" id="CHEBI:57416"/>
        <dbReference type="ChEBI" id="CHEBI:57972"/>
        <dbReference type="EC" id="5.1.1.1"/>
    </reaction>
</comment>
<feature type="domain" description="Alanine racemase C-terminal" evidence="7">
    <location>
        <begin position="242"/>
        <end position="366"/>
    </location>
</feature>
<feature type="active site" description="Proton acceptor; specific for D-alanine" evidence="4">
    <location>
        <position position="36"/>
    </location>
</feature>
<dbReference type="EC" id="5.1.1.1" evidence="4"/>
<dbReference type="Pfam" id="PF01168">
    <property type="entry name" value="Ala_racemase_N"/>
    <property type="match status" value="1"/>
</dbReference>
<gene>
    <name evidence="8" type="primary">alr</name>
    <name evidence="8" type="ORF">ELD05_01775</name>
</gene>
<evidence type="ECO:0000313" key="8">
    <source>
        <dbReference type="EMBL" id="AZT91608.1"/>
    </source>
</evidence>
<comment type="function">
    <text evidence="4">Catalyzes the interconversion of L-alanine and D-alanine. May also act on other amino acids.</text>
</comment>